<evidence type="ECO:0000256" key="2">
    <source>
        <dbReference type="ARBA" id="ARBA00004604"/>
    </source>
</evidence>
<dbReference type="GO" id="GO:0034475">
    <property type="term" value="P:U4 snRNA 3'-end processing"/>
    <property type="evidence" value="ECO:0007669"/>
    <property type="project" value="TreeGrafter"/>
</dbReference>
<evidence type="ECO:0000256" key="1">
    <source>
        <dbReference type="ARBA" id="ARBA00004496"/>
    </source>
</evidence>
<evidence type="ECO:0000256" key="5">
    <source>
        <dbReference type="ARBA" id="ARBA00022552"/>
    </source>
</evidence>
<dbReference type="InterPro" id="IPR020568">
    <property type="entry name" value="Ribosomal_Su5_D2-typ_SF"/>
</dbReference>
<dbReference type="InParanoid" id="A7TGT4"/>
<dbReference type="EMBL" id="DS480388">
    <property type="protein sequence ID" value="EDO18547.1"/>
    <property type="molecule type" value="Genomic_DNA"/>
</dbReference>
<dbReference type="GO" id="GO:0016075">
    <property type="term" value="P:rRNA catabolic process"/>
    <property type="evidence" value="ECO:0007669"/>
    <property type="project" value="TreeGrafter"/>
</dbReference>
<dbReference type="Gene3D" id="3.30.230.70">
    <property type="entry name" value="GHMP Kinase, N-terminal domain"/>
    <property type="match status" value="1"/>
</dbReference>
<feature type="domain" description="Exoribonuclease phosphorolytic" evidence="10">
    <location>
        <begin position="45"/>
        <end position="243"/>
    </location>
</feature>
<dbReference type="InterPro" id="IPR001247">
    <property type="entry name" value="ExoRNase_PH_dom1"/>
</dbReference>
<dbReference type="GO" id="GO:0071035">
    <property type="term" value="P:nuclear polyadenylation-dependent rRNA catabolic process"/>
    <property type="evidence" value="ECO:0007669"/>
    <property type="project" value="TreeGrafter"/>
</dbReference>
<dbReference type="SUPFAM" id="SSF54211">
    <property type="entry name" value="Ribosomal protein S5 domain 2-like"/>
    <property type="match status" value="1"/>
</dbReference>
<dbReference type="RefSeq" id="XP_001646405.1">
    <property type="nucleotide sequence ID" value="XM_001646355.1"/>
</dbReference>
<dbReference type="GO" id="GO:0000177">
    <property type="term" value="C:cytoplasmic exosome (RNase complex)"/>
    <property type="evidence" value="ECO:0007669"/>
    <property type="project" value="UniProtKB-ARBA"/>
</dbReference>
<dbReference type="Pfam" id="PF01138">
    <property type="entry name" value="RNase_PH"/>
    <property type="match status" value="1"/>
</dbReference>
<sequence length="392" mass="43540">MTDFETVDVSQVSFPPEILAKISPELSLQRHLSLGLRPSLRAFEEFRDVTISEDKISHFSGFEGVSESNDILGFNVLKSGKTIVTTTITGGIVENMVPIESDDIGEQELLELTKARDELNQYVAVFPNVTIEKGRKNIPPTQEEITLSQRLHDNVLHSGIIPKKSLKVKCGLRSIDSEGNINIVYPDELDDNDIVKDTFKQISDKRSWSYVLYAKIVVFGRTGPLLPLCWNSLICALKSTRLPRVFLDERAARLKMTVRTRGKSLTVKEAHDLICDPNNSLPLEMHSYGVGFASNFGIIDIDPEAQIGDEDDDDQEMVTKQPISVLLADIDTEAEEENVRSVITVISDSEGNLKNLNLVGGGSKLTLDMIKKSIKSSKSRSKDLSSKFGMNK</sequence>
<dbReference type="KEGG" id="vpo:Kpol_2001p52"/>
<dbReference type="GO" id="GO:0071028">
    <property type="term" value="P:nuclear mRNA surveillance"/>
    <property type="evidence" value="ECO:0007669"/>
    <property type="project" value="TreeGrafter"/>
</dbReference>
<evidence type="ECO:0000259" key="10">
    <source>
        <dbReference type="Pfam" id="PF01138"/>
    </source>
</evidence>
<dbReference type="GO" id="GO:0071038">
    <property type="term" value="P:TRAMP-dependent tRNA surveillance pathway"/>
    <property type="evidence" value="ECO:0007669"/>
    <property type="project" value="TreeGrafter"/>
</dbReference>
<keyword evidence="8" id="KW-0539">Nucleus</keyword>
<evidence type="ECO:0000256" key="9">
    <source>
        <dbReference type="ARBA" id="ARBA00030617"/>
    </source>
</evidence>
<dbReference type="InterPro" id="IPR050590">
    <property type="entry name" value="Exosome_comp_Rrp42_subfam"/>
</dbReference>
<dbReference type="PhylomeDB" id="A7TGT4"/>
<dbReference type="AlphaFoldDB" id="A7TGT4"/>
<organism evidence="12">
    <name type="scientific">Vanderwaltozyma polyspora (strain ATCC 22028 / DSM 70294 / BCRC 21397 / CBS 2163 / NBRC 10782 / NRRL Y-8283 / UCD 57-17)</name>
    <name type="common">Kluyveromyces polysporus</name>
    <dbReference type="NCBI Taxonomy" id="436907"/>
    <lineage>
        <taxon>Eukaryota</taxon>
        <taxon>Fungi</taxon>
        <taxon>Dikarya</taxon>
        <taxon>Ascomycota</taxon>
        <taxon>Saccharomycotina</taxon>
        <taxon>Saccharomycetes</taxon>
        <taxon>Saccharomycetales</taxon>
        <taxon>Saccharomycetaceae</taxon>
        <taxon>Vanderwaltozyma</taxon>
    </lineage>
</organism>
<accession>A7TGT4</accession>
<keyword evidence="7" id="KW-0694">RNA-binding</keyword>
<dbReference type="GO" id="GO:0035925">
    <property type="term" value="F:mRNA 3'-UTR AU-rich region binding"/>
    <property type="evidence" value="ECO:0007669"/>
    <property type="project" value="TreeGrafter"/>
</dbReference>
<dbReference type="GO" id="GO:0034476">
    <property type="term" value="P:U5 snRNA 3'-end processing"/>
    <property type="evidence" value="ECO:0007669"/>
    <property type="project" value="TreeGrafter"/>
</dbReference>
<gene>
    <name evidence="11" type="ORF">Kpol_2001p52</name>
</gene>
<dbReference type="GO" id="GO:0000467">
    <property type="term" value="P:exonucleolytic trimming to generate mature 3'-end of 5.8S rRNA from tricistronic rRNA transcript (SSU-rRNA, 5.8S rRNA, LSU-rRNA)"/>
    <property type="evidence" value="ECO:0007669"/>
    <property type="project" value="TreeGrafter"/>
</dbReference>
<dbReference type="CDD" id="cd11358">
    <property type="entry name" value="RNase_PH"/>
    <property type="match status" value="1"/>
</dbReference>
<evidence type="ECO:0000256" key="6">
    <source>
        <dbReference type="ARBA" id="ARBA00022835"/>
    </source>
</evidence>
<keyword evidence="6" id="KW-0271">Exosome</keyword>
<dbReference type="PANTHER" id="PTHR11097:SF9">
    <property type="entry name" value="EXOSOME COMPLEX COMPONENT RRP43"/>
    <property type="match status" value="1"/>
</dbReference>
<dbReference type="HOGENOM" id="CLU_065411_0_0_1"/>
<keyword evidence="4" id="KW-0963">Cytoplasm</keyword>
<dbReference type="OMA" id="FDLCYLS"/>
<dbReference type="GeneID" id="5546843"/>
<dbReference type="InterPro" id="IPR027408">
    <property type="entry name" value="PNPase/RNase_PH_dom_sf"/>
</dbReference>
<evidence type="ECO:0000256" key="4">
    <source>
        <dbReference type="ARBA" id="ARBA00022490"/>
    </source>
</evidence>
<evidence type="ECO:0000256" key="3">
    <source>
        <dbReference type="ARBA" id="ARBA00006678"/>
    </source>
</evidence>
<name>A7TGT4_VANPO</name>
<comment type="subcellular location">
    <subcellularLocation>
        <location evidence="1">Cytoplasm</location>
    </subcellularLocation>
    <subcellularLocation>
        <location evidence="2">Nucleus</location>
        <location evidence="2">Nucleolus</location>
    </subcellularLocation>
</comment>
<dbReference type="OrthoDB" id="45882at2759"/>
<evidence type="ECO:0000313" key="12">
    <source>
        <dbReference type="Proteomes" id="UP000000267"/>
    </source>
</evidence>
<comment type="similarity">
    <text evidence="3">Belongs to the RNase PH family.</text>
</comment>
<dbReference type="Proteomes" id="UP000000267">
    <property type="component" value="Unassembled WGS sequence"/>
</dbReference>
<dbReference type="GO" id="GO:0005730">
    <property type="term" value="C:nucleolus"/>
    <property type="evidence" value="ECO:0007669"/>
    <property type="project" value="UniProtKB-SubCell"/>
</dbReference>
<proteinExistence type="inferred from homology"/>
<evidence type="ECO:0000313" key="11">
    <source>
        <dbReference type="EMBL" id="EDO18547.1"/>
    </source>
</evidence>
<dbReference type="STRING" id="436907.A7TGT4"/>
<dbReference type="GO" id="GO:0000176">
    <property type="term" value="C:nuclear exosome (RNase complex)"/>
    <property type="evidence" value="ECO:0007669"/>
    <property type="project" value="TreeGrafter"/>
</dbReference>
<dbReference type="eggNOG" id="KOG1613">
    <property type="taxonomic scope" value="Eukaryota"/>
</dbReference>
<dbReference type="GO" id="GO:0034473">
    <property type="term" value="P:U1 snRNA 3'-end processing"/>
    <property type="evidence" value="ECO:0007669"/>
    <property type="project" value="TreeGrafter"/>
</dbReference>
<dbReference type="FunCoup" id="A7TGT4">
    <property type="interactions" value="270"/>
</dbReference>
<protein>
    <recommendedName>
        <fullName evidence="9">Ribosomal RNA-processing protein 43</fullName>
    </recommendedName>
</protein>
<keyword evidence="5" id="KW-0698">rRNA processing</keyword>
<evidence type="ECO:0000256" key="7">
    <source>
        <dbReference type="ARBA" id="ARBA00022884"/>
    </source>
</evidence>
<evidence type="ECO:0000256" key="8">
    <source>
        <dbReference type="ARBA" id="ARBA00023242"/>
    </source>
</evidence>
<dbReference type="PANTHER" id="PTHR11097">
    <property type="entry name" value="EXOSOME COMPLEX EXONUCLEASE RIBOSOMAL RNA PROCESSING PROTEIN"/>
    <property type="match status" value="1"/>
</dbReference>
<reference evidence="11 12" key="1">
    <citation type="journal article" date="2007" name="Proc. Natl. Acad. Sci. U.S.A.">
        <title>Independent sorting-out of thousands of duplicated gene pairs in two yeast species descended from a whole-genome duplication.</title>
        <authorList>
            <person name="Scannell D.R."/>
            <person name="Frank A.C."/>
            <person name="Conant G.C."/>
            <person name="Byrne K.P."/>
            <person name="Woolfit M."/>
            <person name="Wolfe K.H."/>
        </authorList>
    </citation>
    <scope>NUCLEOTIDE SEQUENCE [LARGE SCALE GENOMIC DNA]</scope>
    <source>
        <strain evidence="12">ATCC 22028 / DSM 70294 / BCRC 21397 / CBS 2163 / NBRC 10782 / NRRL Y-8283 / UCD 57-17</strain>
    </source>
</reference>
<keyword evidence="12" id="KW-1185">Reference proteome</keyword>